<dbReference type="InterPro" id="IPR002500">
    <property type="entry name" value="PAPS_reduct_dom"/>
</dbReference>
<evidence type="ECO:0000313" key="5">
    <source>
        <dbReference type="EMBL" id="PRT53988.1"/>
    </source>
</evidence>
<keyword evidence="6" id="KW-1185">Reference proteome</keyword>
<evidence type="ECO:0000256" key="1">
    <source>
        <dbReference type="ARBA" id="ARBA00009732"/>
    </source>
</evidence>
<proteinExistence type="inferred from homology"/>
<dbReference type="PANTHER" id="PTHR46509:SF1">
    <property type="entry name" value="PHOSPHOADENOSINE PHOSPHOSULFATE REDUCTASE"/>
    <property type="match status" value="1"/>
</dbReference>
<gene>
    <name evidence="5" type="ORF">B9G98_01608</name>
</gene>
<name>A0A2T0FG70_9ASCO</name>
<dbReference type="InterPro" id="IPR014729">
    <property type="entry name" value="Rossmann-like_a/b/a_fold"/>
</dbReference>
<accession>A0A2T0FG70</accession>
<sequence>MSTAPLFSNEVLEHVNKQLADLEPAKIIEWAILTIPGLYQTTAFGLSGLVTLDIIAKTHPEKSPVDLIFIDTLHHFKETLDLVEKVKQAYPQTALHVYRPEGVATEQEFAERYGEKLWDENELYYDYLVKVEPADRAYKDFNIKGVFTGRRRSQGAARMDLPIVEVTDTGLIKINPLANWSFQQVQEYINSNNVPYNALLDRGYRSVGDYHSTEPVKEGEDERAGRWKGKAKTECGIHDVQRFAELREKPSSA</sequence>
<dbReference type="STRING" id="45607.A0A2T0FG70"/>
<evidence type="ECO:0000256" key="2">
    <source>
        <dbReference type="ARBA" id="ARBA00023002"/>
    </source>
</evidence>
<dbReference type="RefSeq" id="XP_024663934.1">
    <property type="nucleotide sequence ID" value="XM_024808166.1"/>
</dbReference>
<dbReference type="GO" id="GO:0004604">
    <property type="term" value="F:phosphoadenylyl-sulfate reductase (thioredoxin) activity"/>
    <property type="evidence" value="ECO:0007669"/>
    <property type="project" value="InterPro"/>
</dbReference>
<evidence type="ECO:0000259" key="4">
    <source>
        <dbReference type="Pfam" id="PF01507"/>
    </source>
</evidence>
<dbReference type="GO" id="GO:0005737">
    <property type="term" value="C:cytoplasm"/>
    <property type="evidence" value="ECO:0007669"/>
    <property type="project" value="TreeGrafter"/>
</dbReference>
<dbReference type="InterPro" id="IPR004511">
    <property type="entry name" value="PAPS/APS_Rdtase"/>
</dbReference>
<dbReference type="CDD" id="cd23945">
    <property type="entry name" value="PAPS_reductase"/>
    <property type="match status" value="1"/>
</dbReference>
<dbReference type="PIRSF" id="PIRSF000857">
    <property type="entry name" value="PAPS_reductase"/>
    <property type="match status" value="1"/>
</dbReference>
<evidence type="ECO:0000256" key="3">
    <source>
        <dbReference type="ARBA" id="ARBA00024327"/>
    </source>
</evidence>
<reference evidence="5 6" key="1">
    <citation type="submission" date="2017-04" db="EMBL/GenBank/DDBJ databases">
        <title>Genome sequencing of [Candida] sorbophila.</title>
        <authorList>
            <person name="Ahn J.O."/>
        </authorList>
    </citation>
    <scope>NUCLEOTIDE SEQUENCE [LARGE SCALE GENOMIC DNA]</scope>
    <source>
        <strain evidence="5 6">DS02</strain>
    </source>
</reference>
<organism evidence="5 6">
    <name type="scientific">Wickerhamiella sorbophila</name>
    <dbReference type="NCBI Taxonomy" id="45607"/>
    <lineage>
        <taxon>Eukaryota</taxon>
        <taxon>Fungi</taxon>
        <taxon>Dikarya</taxon>
        <taxon>Ascomycota</taxon>
        <taxon>Saccharomycotina</taxon>
        <taxon>Dipodascomycetes</taxon>
        <taxon>Dipodascales</taxon>
        <taxon>Trichomonascaceae</taxon>
        <taxon>Wickerhamiella</taxon>
    </lineage>
</organism>
<dbReference type="Pfam" id="PF01507">
    <property type="entry name" value="PAPS_reduct"/>
    <property type="match status" value="1"/>
</dbReference>
<protein>
    <submittedName>
        <fullName evidence="5">Phosphoadenosine phosphosulfate reductase</fullName>
    </submittedName>
</protein>
<dbReference type="NCBIfam" id="TIGR00434">
    <property type="entry name" value="cysH"/>
    <property type="match status" value="1"/>
</dbReference>
<dbReference type="SUPFAM" id="SSF52402">
    <property type="entry name" value="Adenine nucleotide alpha hydrolases-like"/>
    <property type="match status" value="1"/>
</dbReference>
<evidence type="ECO:0000313" key="6">
    <source>
        <dbReference type="Proteomes" id="UP000238350"/>
    </source>
</evidence>
<dbReference type="HAMAP" id="MF_00063">
    <property type="entry name" value="CysH"/>
    <property type="match status" value="1"/>
</dbReference>
<dbReference type="PANTHER" id="PTHR46509">
    <property type="entry name" value="PHOSPHOADENOSINE PHOSPHOSULFATE REDUCTASE"/>
    <property type="match status" value="1"/>
</dbReference>
<comment type="similarity">
    <text evidence="1">Belongs to the PAPS reductase family. CysH subfamily.</text>
</comment>
<comment type="caution">
    <text evidence="5">The sequence shown here is derived from an EMBL/GenBank/DDBJ whole genome shotgun (WGS) entry which is preliminary data.</text>
</comment>
<dbReference type="Proteomes" id="UP000238350">
    <property type="component" value="Unassembled WGS sequence"/>
</dbReference>
<dbReference type="AlphaFoldDB" id="A0A2T0FG70"/>
<dbReference type="NCBIfam" id="NF002537">
    <property type="entry name" value="PRK02090.1"/>
    <property type="match status" value="1"/>
</dbReference>
<keyword evidence="2" id="KW-0560">Oxidoreductase</keyword>
<dbReference type="EMBL" id="NDIQ01000001">
    <property type="protein sequence ID" value="PRT53988.1"/>
    <property type="molecule type" value="Genomic_DNA"/>
</dbReference>
<dbReference type="GO" id="GO:0019379">
    <property type="term" value="P:sulfate assimilation, phosphoadenylyl sulfate reduction by phosphoadenylyl-sulfate reductase (thioredoxin)"/>
    <property type="evidence" value="ECO:0007669"/>
    <property type="project" value="InterPro"/>
</dbReference>
<dbReference type="NCBIfam" id="TIGR02057">
    <property type="entry name" value="PAPS_reductase"/>
    <property type="match status" value="1"/>
</dbReference>
<dbReference type="GeneID" id="36515357"/>
<dbReference type="InterPro" id="IPR011800">
    <property type="entry name" value="PAPS_reductase_CysH"/>
</dbReference>
<feature type="domain" description="Phosphoadenosine phosphosulphate reductase" evidence="4">
    <location>
        <begin position="39"/>
        <end position="215"/>
    </location>
</feature>
<dbReference type="OrthoDB" id="7869097at2759"/>
<comment type="pathway">
    <text evidence="3">Sulfur metabolism; hydrogen sulfide biosynthesis; sulfite from sulfate.</text>
</comment>
<dbReference type="Gene3D" id="3.40.50.620">
    <property type="entry name" value="HUPs"/>
    <property type="match status" value="1"/>
</dbReference>